<organism evidence="3 4">
    <name type="scientific">Guptibacillus hwajinpoensis</name>
    <dbReference type="NCBI Taxonomy" id="208199"/>
    <lineage>
        <taxon>Bacteria</taxon>
        <taxon>Bacillati</taxon>
        <taxon>Bacillota</taxon>
        <taxon>Bacilli</taxon>
        <taxon>Bacillales</taxon>
        <taxon>Guptibacillaceae</taxon>
        <taxon>Guptibacillus</taxon>
    </lineage>
</organism>
<feature type="domain" description="PRC-barrel" evidence="2">
    <location>
        <begin position="128"/>
        <end position="195"/>
    </location>
</feature>
<dbReference type="AlphaFoldDB" id="A0A845EW00"/>
<sequence length="203" mass="22958">MIKVGKEILDHKLKNESSAELVVKQVYFDQTLRRATYVEVEKKEISNEKDAVPDHHADEMLHSIQASGGQFTPDNYPVTDDDRKERDAKESMIVSFSQLSWQNDGYLLRESQDEIQATVLADQCSNKSLIKAGILTESGEELGKVKEIVIDKSGRVEGFELSEGFLSDFLSSDQPFLKLDEAVKYQHGKIIVPTDYHHTIKKA</sequence>
<name>A0A845EW00_9BACL</name>
<evidence type="ECO:0000313" key="4">
    <source>
        <dbReference type="Proteomes" id="UP000447833"/>
    </source>
</evidence>
<evidence type="ECO:0000313" key="3">
    <source>
        <dbReference type="EMBL" id="MYL62705.1"/>
    </source>
</evidence>
<dbReference type="Gene3D" id="2.30.30.240">
    <property type="entry name" value="PRC-barrel domain"/>
    <property type="match status" value="1"/>
</dbReference>
<dbReference type="Pfam" id="PF05239">
    <property type="entry name" value="PRC"/>
    <property type="match status" value="1"/>
</dbReference>
<proteinExistence type="predicted"/>
<reference evidence="3 4" key="1">
    <citation type="submission" date="2019-11" db="EMBL/GenBank/DDBJ databases">
        <title>Genome sequences of 17 halophilic strains isolated from different environments.</title>
        <authorList>
            <person name="Furrow R.E."/>
        </authorList>
    </citation>
    <scope>NUCLEOTIDE SEQUENCE [LARGE SCALE GENOMIC DNA]</scope>
    <source>
        <strain evidence="3 4">22506_14_FS</strain>
    </source>
</reference>
<dbReference type="EMBL" id="WMEY01000002">
    <property type="protein sequence ID" value="MYL62705.1"/>
    <property type="molecule type" value="Genomic_DNA"/>
</dbReference>
<protein>
    <recommendedName>
        <fullName evidence="2">PRC-barrel domain-containing protein</fullName>
    </recommendedName>
</protein>
<dbReference type="SUPFAM" id="SSF50346">
    <property type="entry name" value="PRC-barrel domain"/>
    <property type="match status" value="1"/>
</dbReference>
<comment type="caution">
    <text evidence="3">The sequence shown here is derived from an EMBL/GenBank/DDBJ whole genome shotgun (WGS) entry which is preliminary data.</text>
</comment>
<dbReference type="RefSeq" id="WP_160918525.1">
    <property type="nucleotide sequence ID" value="NZ_WMEY01000002.1"/>
</dbReference>
<accession>A0A845EW00</accession>
<gene>
    <name evidence="3" type="ORF">GLW07_04970</name>
</gene>
<dbReference type="InterPro" id="IPR027275">
    <property type="entry name" value="PRC-brl_dom"/>
</dbReference>
<feature type="compositionally biased region" description="Polar residues" evidence="1">
    <location>
        <begin position="64"/>
        <end position="73"/>
    </location>
</feature>
<feature type="region of interest" description="Disordered" evidence="1">
    <location>
        <begin position="64"/>
        <end position="84"/>
    </location>
</feature>
<dbReference type="Proteomes" id="UP000447833">
    <property type="component" value="Unassembled WGS sequence"/>
</dbReference>
<evidence type="ECO:0000259" key="2">
    <source>
        <dbReference type="Pfam" id="PF05239"/>
    </source>
</evidence>
<evidence type="ECO:0000256" key="1">
    <source>
        <dbReference type="SAM" id="MobiDB-lite"/>
    </source>
</evidence>
<dbReference type="InterPro" id="IPR011033">
    <property type="entry name" value="PRC_barrel-like_sf"/>
</dbReference>